<dbReference type="RefSeq" id="WP_083973438.1">
    <property type="nucleotide sequence ID" value="NZ_CP014209.1"/>
</dbReference>
<name>A0A161I3R0_9MICO</name>
<dbReference type="PANTHER" id="PTHR43685:SF14">
    <property type="entry name" value="GLYCOSYLTRANSFERASE 2-LIKE DOMAIN-CONTAINING PROTEIN"/>
    <property type="match status" value="1"/>
</dbReference>
<keyword evidence="1" id="KW-1133">Transmembrane helix</keyword>
<sequence length="357" mass="37240">MAESTPALGAVRVEGRPARCDVRVVACVRDEEDYLEAAVRSVLAQEHDGDLHVVLAVGPSRDRTAEIAAALAADDSRVTVLDNPTGSRSIGLNLAMGHDAPGDAEVVLRVDGHTVLPPGYVHRCVALLHERGAVAVGGVMSPVGHGAVQEAAARAMSHPVGIGAASFHTGGRAGPADTVYLGAFRRAAVEAVGGYDPSLFRAEDWELCLRLRRAGGVLWFDPSLVVEYRPRRTLAAVAKQFWRTGMWRREVVRRDASTASLRYLAPPALVLLLGLGLLAAVVGALTGAAALAVAGLALPAAYLVGVVVAAVVAGARRPRLRPAAALVLPVVLVVMHVTWGAGFVRGLTARAAADHRA</sequence>
<accession>A0A161I3R0</accession>
<dbReference type="STRING" id="1300344.I598_3336"/>
<dbReference type="InterPro" id="IPR050834">
    <property type="entry name" value="Glycosyltransf_2"/>
</dbReference>
<feature type="transmembrane region" description="Helical" evidence="1">
    <location>
        <begin position="263"/>
        <end position="285"/>
    </location>
</feature>
<reference evidence="2 3" key="1">
    <citation type="submission" date="2016-01" db="EMBL/GenBank/DDBJ databases">
        <title>Complete genome sequence of a soil Actinobacterium, Isoptericola dokdonensis DS-3.</title>
        <authorList>
            <person name="Kwon S.-K."/>
            <person name="Kim J.F."/>
        </authorList>
    </citation>
    <scope>NUCLEOTIDE SEQUENCE [LARGE SCALE GENOMIC DNA]</scope>
    <source>
        <strain evidence="2 3">DS-3</strain>
    </source>
</reference>
<dbReference type="Gene3D" id="3.90.550.10">
    <property type="entry name" value="Spore Coat Polysaccharide Biosynthesis Protein SpsA, Chain A"/>
    <property type="match status" value="1"/>
</dbReference>
<keyword evidence="1" id="KW-0812">Transmembrane</keyword>
<gene>
    <name evidence="2" type="ORF">I598_3336</name>
</gene>
<dbReference type="SUPFAM" id="SSF53448">
    <property type="entry name" value="Nucleotide-diphospho-sugar transferases"/>
    <property type="match status" value="1"/>
</dbReference>
<feature type="transmembrane region" description="Helical" evidence="1">
    <location>
        <begin position="325"/>
        <end position="344"/>
    </location>
</feature>
<keyword evidence="2" id="KW-0808">Transferase</keyword>
<dbReference type="EMBL" id="CP014209">
    <property type="protein sequence ID" value="ANC32845.1"/>
    <property type="molecule type" value="Genomic_DNA"/>
</dbReference>
<dbReference type="OrthoDB" id="1757142at2"/>
<dbReference type="PATRIC" id="fig|1300344.3.peg.3357"/>
<dbReference type="KEGG" id="ido:I598_3336"/>
<proteinExistence type="predicted"/>
<evidence type="ECO:0000313" key="3">
    <source>
        <dbReference type="Proteomes" id="UP000076794"/>
    </source>
</evidence>
<keyword evidence="3" id="KW-1185">Reference proteome</keyword>
<dbReference type="Proteomes" id="UP000076794">
    <property type="component" value="Chromosome"/>
</dbReference>
<keyword evidence="1" id="KW-0472">Membrane</keyword>
<evidence type="ECO:0000256" key="1">
    <source>
        <dbReference type="SAM" id="Phobius"/>
    </source>
</evidence>
<feature type="transmembrane region" description="Helical" evidence="1">
    <location>
        <begin position="291"/>
        <end position="313"/>
    </location>
</feature>
<dbReference type="AlphaFoldDB" id="A0A161I3R0"/>
<organism evidence="2 3">
    <name type="scientific">Isoptericola dokdonensis DS-3</name>
    <dbReference type="NCBI Taxonomy" id="1300344"/>
    <lineage>
        <taxon>Bacteria</taxon>
        <taxon>Bacillati</taxon>
        <taxon>Actinomycetota</taxon>
        <taxon>Actinomycetes</taxon>
        <taxon>Micrococcales</taxon>
        <taxon>Promicromonosporaceae</taxon>
        <taxon>Isoptericola</taxon>
    </lineage>
</organism>
<dbReference type="PANTHER" id="PTHR43685">
    <property type="entry name" value="GLYCOSYLTRANSFERASE"/>
    <property type="match status" value="1"/>
</dbReference>
<dbReference type="InterPro" id="IPR029044">
    <property type="entry name" value="Nucleotide-diphossugar_trans"/>
</dbReference>
<dbReference type="Pfam" id="PF13641">
    <property type="entry name" value="Glyco_tranf_2_3"/>
    <property type="match status" value="1"/>
</dbReference>
<evidence type="ECO:0000313" key="2">
    <source>
        <dbReference type="EMBL" id="ANC32845.1"/>
    </source>
</evidence>
<protein>
    <submittedName>
        <fullName evidence="2">N-glycosyltransferase</fullName>
    </submittedName>
</protein>
<dbReference type="GO" id="GO:0016740">
    <property type="term" value="F:transferase activity"/>
    <property type="evidence" value="ECO:0007669"/>
    <property type="project" value="UniProtKB-KW"/>
</dbReference>